<proteinExistence type="predicted"/>
<comment type="caution">
    <text evidence="2">The sequence shown here is derived from an EMBL/GenBank/DDBJ whole genome shotgun (WGS) entry which is preliminary data.</text>
</comment>
<dbReference type="InterPro" id="IPR029044">
    <property type="entry name" value="Nucleotide-diphossugar_trans"/>
</dbReference>
<feature type="domain" description="Glycosyltransferase 2-like" evidence="1">
    <location>
        <begin position="9"/>
        <end position="146"/>
    </location>
</feature>
<dbReference type="InterPro" id="IPR050834">
    <property type="entry name" value="Glycosyltransf_2"/>
</dbReference>
<dbReference type="EMBL" id="JADEXG010000039">
    <property type="protein sequence ID" value="MBE9078733.1"/>
    <property type="molecule type" value="Genomic_DNA"/>
</dbReference>
<evidence type="ECO:0000313" key="2">
    <source>
        <dbReference type="EMBL" id="MBE9078733.1"/>
    </source>
</evidence>
<dbReference type="SUPFAM" id="SSF53448">
    <property type="entry name" value="Nucleotide-diphospho-sugar transferases"/>
    <property type="match status" value="1"/>
</dbReference>
<dbReference type="Gene3D" id="3.90.550.10">
    <property type="entry name" value="Spore Coat Polysaccharide Biosynthesis Protein SpsA, Chain A"/>
    <property type="match status" value="1"/>
</dbReference>
<protein>
    <submittedName>
        <fullName evidence="2">Glycosyltransferase</fullName>
    </submittedName>
</protein>
<dbReference type="Proteomes" id="UP000636505">
    <property type="component" value="Unassembled WGS sequence"/>
</dbReference>
<organism evidence="2 3">
    <name type="scientific">Vasconcelosia minhoensis LEGE 07310</name>
    <dbReference type="NCBI Taxonomy" id="915328"/>
    <lineage>
        <taxon>Bacteria</taxon>
        <taxon>Bacillati</taxon>
        <taxon>Cyanobacteriota</taxon>
        <taxon>Cyanophyceae</taxon>
        <taxon>Nodosilineales</taxon>
        <taxon>Cymatolegaceae</taxon>
        <taxon>Vasconcelosia</taxon>
        <taxon>Vasconcelosia minhoensis</taxon>
    </lineage>
</organism>
<gene>
    <name evidence="2" type="ORF">IQ241_15760</name>
</gene>
<dbReference type="PANTHER" id="PTHR43685:SF3">
    <property type="entry name" value="SLR2126 PROTEIN"/>
    <property type="match status" value="1"/>
</dbReference>
<sequence>MDSAQPLFSIIIPTYNRPRQIVACLESLTRLDYPRDRFEVIVVDDGSDEPLDAVVEPFQKVLNLVLLRQANAGPAAARNRAADKAQGRYIAFTDDDCMPARDWLQKLAACFAQKPVCIVGGRTVNALDNNPFSMTSQNIISMGYDHYNAVRDQARFFASNNMVVPKQEFLELGGFDESFTTSEDRELCDRWIHAGYPMTYAPEVVIYHAHPMTLRSFWKQHFNYGRGAFRFHQTRSQKGWGNFEIEGGYYLRLLRYPFTHGQSRQGLTLTAVLFVSQVANAAGFFWERRERQRG</sequence>
<name>A0A8J7AJH5_9CYAN</name>
<dbReference type="AlphaFoldDB" id="A0A8J7AJH5"/>
<keyword evidence="3" id="KW-1185">Reference proteome</keyword>
<dbReference type="RefSeq" id="WP_193908886.1">
    <property type="nucleotide sequence ID" value="NZ_JADEXG010000039.1"/>
</dbReference>
<dbReference type="InterPro" id="IPR001173">
    <property type="entry name" value="Glyco_trans_2-like"/>
</dbReference>
<reference evidence="2" key="1">
    <citation type="submission" date="2020-10" db="EMBL/GenBank/DDBJ databases">
        <authorList>
            <person name="Castelo-Branco R."/>
            <person name="Eusebio N."/>
            <person name="Adriana R."/>
            <person name="Vieira A."/>
            <person name="Brugerolle De Fraissinette N."/>
            <person name="Rezende De Castro R."/>
            <person name="Schneider M.P."/>
            <person name="Vasconcelos V."/>
            <person name="Leao P.N."/>
        </authorList>
    </citation>
    <scope>NUCLEOTIDE SEQUENCE</scope>
    <source>
        <strain evidence="2">LEGE 07310</strain>
    </source>
</reference>
<accession>A0A8J7AJH5</accession>
<dbReference type="Pfam" id="PF00535">
    <property type="entry name" value="Glycos_transf_2"/>
    <property type="match status" value="1"/>
</dbReference>
<evidence type="ECO:0000259" key="1">
    <source>
        <dbReference type="Pfam" id="PF00535"/>
    </source>
</evidence>
<evidence type="ECO:0000313" key="3">
    <source>
        <dbReference type="Proteomes" id="UP000636505"/>
    </source>
</evidence>
<dbReference type="PANTHER" id="PTHR43685">
    <property type="entry name" value="GLYCOSYLTRANSFERASE"/>
    <property type="match status" value="1"/>
</dbReference>